<evidence type="ECO:0000259" key="3">
    <source>
        <dbReference type="Pfam" id="PF13649"/>
    </source>
</evidence>
<dbReference type="AlphaFoldDB" id="A0A7Z0IHY1"/>
<proteinExistence type="predicted"/>
<sequence>MRWNPDSYHEFDAERSRPFHDLIGAVATHYPDFRPRSIVDLGCGSGELTAQLGAKWPEARVLGIDSSPEMIDRTSAHESAQVNFSLDSIEDFTPPPGLDLLVSNAALQWVPGHPALLDGWMAAMGPGSVLAVQVPGNFRAPSHSLMREIANSGDFAAELAGVLRSGDVVAEPGDYLHRLADAGLAPTVWETTYLQVLAGENPVLDWVRGTALRPVLAALSAERAAEFERVYGAALQRAYPPTRHGTVFKFRRIFFIGRHAS</sequence>
<keyword evidence="5" id="KW-1185">Reference proteome</keyword>
<evidence type="ECO:0000313" key="5">
    <source>
        <dbReference type="Proteomes" id="UP000539111"/>
    </source>
</evidence>
<dbReference type="PANTHER" id="PTHR43861:SF1">
    <property type="entry name" value="TRANS-ACONITATE 2-METHYLTRANSFERASE"/>
    <property type="match status" value="1"/>
</dbReference>
<dbReference type="EMBL" id="JACBZP010000001">
    <property type="protein sequence ID" value="NYI68073.1"/>
    <property type="molecule type" value="Genomic_DNA"/>
</dbReference>
<dbReference type="InterPro" id="IPR023149">
    <property type="entry name" value="Trans_acon_MeTrfase_C"/>
</dbReference>
<dbReference type="SUPFAM" id="SSF53335">
    <property type="entry name" value="S-adenosyl-L-methionine-dependent methyltransferases"/>
    <property type="match status" value="1"/>
</dbReference>
<dbReference type="CDD" id="cd02440">
    <property type="entry name" value="AdoMet_MTases"/>
    <property type="match status" value="1"/>
</dbReference>
<evidence type="ECO:0000256" key="2">
    <source>
        <dbReference type="ARBA" id="ARBA00022679"/>
    </source>
</evidence>
<organism evidence="4 5">
    <name type="scientific">Spelaeicoccus albus</name>
    <dbReference type="NCBI Taxonomy" id="1280376"/>
    <lineage>
        <taxon>Bacteria</taxon>
        <taxon>Bacillati</taxon>
        <taxon>Actinomycetota</taxon>
        <taxon>Actinomycetes</taxon>
        <taxon>Micrococcales</taxon>
        <taxon>Brevibacteriaceae</taxon>
        <taxon>Spelaeicoccus</taxon>
    </lineage>
</organism>
<dbReference type="RefSeq" id="WP_179428465.1">
    <property type="nucleotide sequence ID" value="NZ_JACBZP010000001.1"/>
</dbReference>
<dbReference type="Pfam" id="PF13649">
    <property type="entry name" value="Methyltransf_25"/>
    <property type="match status" value="1"/>
</dbReference>
<gene>
    <name evidence="4" type="ORF">BJY26_002379</name>
</gene>
<evidence type="ECO:0000313" key="4">
    <source>
        <dbReference type="EMBL" id="NYI68073.1"/>
    </source>
</evidence>
<dbReference type="InterPro" id="IPR029063">
    <property type="entry name" value="SAM-dependent_MTases_sf"/>
</dbReference>
<reference evidence="4 5" key="1">
    <citation type="submission" date="2020-07" db="EMBL/GenBank/DDBJ databases">
        <title>Sequencing the genomes of 1000 actinobacteria strains.</title>
        <authorList>
            <person name="Klenk H.-P."/>
        </authorList>
    </citation>
    <scope>NUCLEOTIDE SEQUENCE [LARGE SCALE GENOMIC DNA]</scope>
    <source>
        <strain evidence="4 5">DSM 26341</strain>
    </source>
</reference>
<name>A0A7Z0IHY1_9MICO</name>
<evidence type="ECO:0000256" key="1">
    <source>
        <dbReference type="ARBA" id="ARBA00022603"/>
    </source>
</evidence>
<dbReference type="Proteomes" id="UP000539111">
    <property type="component" value="Unassembled WGS sequence"/>
</dbReference>
<dbReference type="Gene3D" id="3.40.50.150">
    <property type="entry name" value="Vaccinia Virus protein VP39"/>
    <property type="match status" value="1"/>
</dbReference>
<dbReference type="InterPro" id="IPR041698">
    <property type="entry name" value="Methyltransf_25"/>
</dbReference>
<protein>
    <submittedName>
        <fullName evidence="4">Trans-aconitate 2-methyltransferase</fullName>
        <ecNumber evidence="4">2.1.1.144</ecNumber>
    </submittedName>
</protein>
<dbReference type="GO" id="GO:0030798">
    <property type="term" value="F:trans-aconitate 2-methyltransferase activity"/>
    <property type="evidence" value="ECO:0007669"/>
    <property type="project" value="UniProtKB-EC"/>
</dbReference>
<dbReference type="EC" id="2.1.1.144" evidence="4"/>
<dbReference type="PANTHER" id="PTHR43861">
    <property type="entry name" value="TRANS-ACONITATE 2-METHYLTRANSFERASE-RELATED"/>
    <property type="match status" value="1"/>
</dbReference>
<keyword evidence="2 4" id="KW-0808">Transferase</keyword>
<dbReference type="GO" id="GO:0032259">
    <property type="term" value="P:methylation"/>
    <property type="evidence" value="ECO:0007669"/>
    <property type="project" value="UniProtKB-KW"/>
</dbReference>
<accession>A0A7Z0IHY1</accession>
<keyword evidence="1 4" id="KW-0489">Methyltransferase</keyword>
<feature type="domain" description="Methyltransferase" evidence="3">
    <location>
        <begin position="38"/>
        <end position="126"/>
    </location>
</feature>
<dbReference type="Gene3D" id="1.10.150.290">
    <property type="entry name" value="S-adenosyl-L-methionine-dependent methyltransferases"/>
    <property type="match status" value="1"/>
</dbReference>
<comment type="caution">
    <text evidence="4">The sequence shown here is derived from an EMBL/GenBank/DDBJ whole genome shotgun (WGS) entry which is preliminary data.</text>
</comment>